<keyword evidence="2" id="KW-0812">Transmembrane</keyword>
<protein>
    <submittedName>
        <fullName evidence="3">Uncharacterized protein</fullName>
    </submittedName>
</protein>
<organism evidence="3 4">
    <name type="scientific">Henriciella mobilis</name>
    <dbReference type="NCBI Taxonomy" id="2305467"/>
    <lineage>
        <taxon>Bacteria</taxon>
        <taxon>Pseudomonadati</taxon>
        <taxon>Pseudomonadota</taxon>
        <taxon>Alphaproteobacteria</taxon>
        <taxon>Hyphomonadales</taxon>
        <taxon>Hyphomonadaceae</taxon>
        <taxon>Henriciella</taxon>
    </lineage>
</organism>
<keyword evidence="4" id="KW-1185">Reference proteome</keyword>
<evidence type="ECO:0000256" key="1">
    <source>
        <dbReference type="SAM" id="MobiDB-lite"/>
    </source>
</evidence>
<comment type="caution">
    <text evidence="3">The sequence shown here is derived from an EMBL/GenBank/DDBJ whole genome shotgun (WGS) entry which is preliminary data.</text>
</comment>
<dbReference type="Proteomes" id="UP000266385">
    <property type="component" value="Unassembled WGS sequence"/>
</dbReference>
<dbReference type="RefSeq" id="WP_119376970.1">
    <property type="nucleotide sequence ID" value="NZ_QWFX01000013.1"/>
</dbReference>
<feature type="transmembrane region" description="Helical" evidence="2">
    <location>
        <begin position="144"/>
        <end position="165"/>
    </location>
</feature>
<evidence type="ECO:0000313" key="4">
    <source>
        <dbReference type="Proteomes" id="UP000266385"/>
    </source>
</evidence>
<reference evidence="3 4" key="1">
    <citation type="submission" date="2018-08" db="EMBL/GenBank/DDBJ databases">
        <title>Henriciella mobilis sp. nov., isolated from seawater.</title>
        <authorList>
            <person name="Cheng H."/>
            <person name="Wu Y.-H."/>
            <person name="Xu X.-W."/>
            <person name="Guo L.-L."/>
        </authorList>
    </citation>
    <scope>NUCLEOTIDE SEQUENCE [LARGE SCALE GENOMIC DNA]</scope>
    <source>
        <strain evidence="3 4">JN25</strain>
    </source>
</reference>
<dbReference type="AlphaFoldDB" id="A0A399REZ0"/>
<keyword evidence="2" id="KW-1133">Transmembrane helix</keyword>
<feature type="transmembrane region" description="Helical" evidence="2">
    <location>
        <begin position="89"/>
        <end position="110"/>
    </location>
</feature>
<evidence type="ECO:0000313" key="3">
    <source>
        <dbReference type="EMBL" id="RIJ28435.1"/>
    </source>
</evidence>
<feature type="transmembrane region" description="Helical" evidence="2">
    <location>
        <begin position="117"/>
        <end position="138"/>
    </location>
</feature>
<evidence type="ECO:0000256" key="2">
    <source>
        <dbReference type="SAM" id="Phobius"/>
    </source>
</evidence>
<accession>A0A399REZ0</accession>
<dbReference type="EMBL" id="QWFX01000013">
    <property type="protein sequence ID" value="RIJ28435.1"/>
    <property type="molecule type" value="Genomic_DNA"/>
</dbReference>
<feature type="compositionally biased region" description="Polar residues" evidence="1">
    <location>
        <begin position="1"/>
        <end position="18"/>
    </location>
</feature>
<proteinExistence type="predicted"/>
<name>A0A399REZ0_9PROT</name>
<dbReference type="OrthoDB" id="345121at2"/>
<sequence>MASNDPSHNQHTHPNSGSRPFIGLQSPPPDIEYGFDRVHERSRQKQSFSLGREIGELFRDPVRQAFYAAIWYGLGGIVGQARINEAAGIPEATFGSTLYILVGFGLPALLMVWRRGLVSAGIVCGLTLINTITTFNGMNAGLPGYTIFAVLTHVFFFSIFARGFATLWSERKR</sequence>
<feature type="region of interest" description="Disordered" evidence="1">
    <location>
        <begin position="1"/>
        <end position="23"/>
    </location>
</feature>
<keyword evidence="2" id="KW-0472">Membrane</keyword>
<feature type="transmembrane region" description="Helical" evidence="2">
    <location>
        <begin position="65"/>
        <end position="83"/>
    </location>
</feature>
<gene>
    <name evidence="3" type="ORF">D1223_13705</name>
</gene>